<feature type="domain" description="DUF3456" evidence="4">
    <location>
        <begin position="49"/>
        <end position="199"/>
    </location>
</feature>
<evidence type="ECO:0000256" key="2">
    <source>
        <dbReference type="ARBA" id="ARBA00022729"/>
    </source>
</evidence>
<feature type="region of interest" description="Disordered" evidence="3">
    <location>
        <begin position="211"/>
        <end position="276"/>
    </location>
</feature>
<evidence type="ECO:0000313" key="6">
    <source>
        <dbReference type="RefSeq" id="XP_013398418.1"/>
    </source>
</evidence>
<feature type="compositionally biased region" description="Basic and acidic residues" evidence="3">
    <location>
        <begin position="261"/>
        <end position="276"/>
    </location>
</feature>
<dbReference type="AlphaFoldDB" id="A0A1S3IJY0"/>
<dbReference type="RefSeq" id="XP_013398418.1">
    <property type="nucleotide sequence ID" value="XM_013542964.1"/>
</dbReference>
<organism evidence="5 6">
    <name type="scientific">Lingula anatina</name>
    <name type="common">Brachiopod</name>
    <name type="synonym">Lingula unguis</name>
    <dbReference type="NCBI Taxonomy" id="7574"/>
    <lineage>
        <taxon>Eukaryota</taxon>
        <taxon>Metazoa</taxon>
        <taxon>Spiralia</taxon>
        <taxon>Lophotrochozoa</taxon>
        <taxon>Brachiopoda</taxon>
        <taxon>Linguliformea</taxon>
        <taxon>Lingulata</taxon>
        <taxon>Lingulida</taxon>
        <taxon>Linguloidea</taxon>
        <taxon>Lingulidae</taxon>
        <taxon>Lingula</taxon>
    </lineage>
</organism>
<feature type="compositionally biased region" description="Basic residues" evidence="3">
    <location>
        <begin position="230"/>
        <end position="247"/>
    </location>
</feature>
<feature type="compositionally biased region" description="Basic and acidic residues" evidence="3">
    <location>
        <begin position="211"/>
        <end position="229"/>
    </location>
</feature>
<name>A0A1S3IJY0_LINAN</name>
<dbReference type="Proteomes" id="UP000085678">
    <property type="component" value="Unplaced"/>
</dbReference>
<dbReference type="PANTHER" id="PTHR15382:SF8">
    <property type="entry name" value="CANOPY B"/>
    <property type="match status" value="1"/>
</dbReference>
<dbReference type="InParanoid" id="A0A1S3IJY0"/>
<dbReference type="GeneID" id="106164911"/>
<gene>
    <name evidence="6" type="primary">LOC106164911</name>
</gene>
<dbReference type="STRING" id="7574.A0A1S3IJY0"/>
<dbReference type="FunCoup" id="A0A1S3IJY0">
    <property type="interactions" value="1108"/>
</dbReference>
<evidence type="ECO:0000313" key="5">
    <source>
        <dbReference type="Proteomes" id="UP000085678"/>
    </source>
</evidence>
<evidence type="ECO:0000259" key="4">
    <source>
        <dbReference type="Pfam" id="PF11938"/>
    </source>
</evidence>
<proteinExistence type="inferred from homology"/>
<accession>A0A1S3IJY0</accession>
<comment type="similarity">
    <text evidence="1">Belongs to the canopy family.</text>
</comment>
<evidence type="ECO:0000256" key="3">
    <source>
        <dbReference type="SAM" id="MobiDB-lite"/>
    </source>
</evidence>
<keyword evidence="5" id="KW-1185">Reference proteome</keyword>
<dbReference type="Pfam" id="PF11938">
    <property type="entry name" value="DUF3456"/>
    <property type="match status" value="1"/>
</dbReference>
<protein>
    <submittedName>
        <fullName evidence="6">Protein canopy 4-like</fullName>
    </submittedName>
</protein>
<dbReference type="PANTHER" id="PTHR15382">
    <property type="entry name" value="CTG4A-RELATED"/>
    <property type="match status" value="1"/>
</dbReference>
<dbReference type="OrthoDB" id="6020060at2759"/>
<dbReference type="InterPro" id="IPR021852">
    <property type="entry name" value="DUF3456"/>
</dbReference>
<keyword evidence="2" id="KW-0732">Signal</keyword>
<reference evidence="6" key="1">
    <citation type="submission" date="2025-08" db="UniProtKB">
        <authorList>
            <consortium name="RefSeq"/>
        </authorList>
    </citation>
    <scope>IDENTIFICATION</scope>
    <source>
        <tissue evidence="6">Gonads</tissue>
    </source>
</reference>
<evidence type="ECO:0000256" key="1">
    <source>
        <dbReference type="ARBA" id="ARBA00007285"/>
    </source>
</evidence>
<sequence length="276" mass="31742">MRQGDSSSRFNDTMTFTGTVVCLFAVILAVSGVELEGIEDEHGVRIPTKCEVCKYLVTELQQRLSETSSSEVLRTGHGLDKKPLKEIKYDKSDLRLIEALTDPHVCDKILEYNVHKEKKGSMRYAKGMSETMQTLHGLVDKGVKVELGMPYELWDKPSAEVTAMQRKCYKMVEDYEEDIEDWYYNNQEKDMIEYFCSNLVLKGNDDKTCLTEKEEPEEDKKGEDGDVKEKKKNKKKKKGKKKKKNKGKGKDETETQGLGKKKVEEDTKTEKQRDEL</sequence>
<dbReference type="KEGG" id="lak:106164911"/>